<protein>
    <submittedName>
        <fullName evidence="2">Uncharacterized protein</fullName>
    </submittedName>
</protein>
<name>A0ABT7MES4_9PSEU</name>
<sequence length="191" mass="21163">MADVAGTIEGWFARETRRGGPIEAMAFGHRALVIAVPRARGLDDDGHQYVLHRYEFDASTLRSAHVRHQPPRRTPSSGAGRSGAPDGGPPPRHAAGLDPDFVQTLSGLPPRARALLEGPYLEHDDVVLRYDSFWWANPDEGDLRPFIVIMASARRAALGVGRRLIPPGHDRSTAHWQLTCWDARVVKRTER</sequence>
<dbReference type="EMBL" id="JASVWF010000006">
    <property type="protein sequence ID" value="MDL5158951.1"/>
    <property type="molecule type" value="Genomic_DNA"/>
</dbReference>
<evidence type="ECO:0000313" key="3">
    <source>
        <dbReference type="Proteomes" id="UP001231924"/>
    </source>
</evidence>
<feature type="region of interest" description="Disordered" evidence="1">
    <location>
        <begin position="62"/>
        <end position="99"/>
    </location>
</feature>
<gene>
    <name evidence="2" type="ORF">QRT03_23485</name>
</gene>
<proteinExistence type="predicted"/>
<accession>A0ABT7MES4</accession>
<reference evidence="2 3" key="1">
    <citation type="submission" date="2023-06" db="EMBL/GenBank/DDBJ databases">
        <title>Actinomycetospora Odt1-22.</title>
        <authorList>
            <person name="Supong K."/>
        </authorList>
    </citation>
    <scope>NUCLEOTIDE SEQUENCE [LARGE SCALE GENOMIC DNA]</scope>
    <source>
        <strain evidence="2 3">Odt1-22</strain>
    </source>
</reference>
<comment type="caution">
    <text evidence="2">The sequence shown here is derived from an EMBL/GenBank/DDBJ whole genome shotgun (WGS) entry which is preliminary data.</text>
</comment>
<dbReference type="RefSeq" id="WP_286055513.1">
    <property type="nucleotide sequence ID" value="NZ_JASVWF010000006.1"/>
</dbReference>
<dbReference type="Proteomes" id="UP001231924">
    <property type="component" value="Unassembled WGS sequence"/>
</dbReference>
<evidence type="ECO:0000313" key="2">
    <source>
        <dbReference type="EMBL" id="MDL5158951.1"/>
    </source>
</evidence>
<keyword evidence="3" id="KW-1185">Reference proteome</keyword>
<organism evidence="2 3">
    <name type="scientific">Actinomycetospora termitidis</name>
    <dbReference type="NCBI Taxonomy" id="3053470"/>
    <lineage>
        <taxon>Bacteria</taxon>
        <taxon>Bacillati</taxon>
        <taxon>Actinomycetota</taxon>
        <taxon>Actinomycetes</taxon>
        <taxon>Pseudonocardiales</taxon>
        <taxon>Pseudonocardiaceae</taxon>
        <taxon>Actinomycetospora</taxon>
    </lineage>
</organism>
<evidence type="ECO:0000256" key="1">
    <source>
        <dbReference type="SAM" id="MobiDB-lite"/>
    </source>
</evidence>